<keyword evidence="4 9" id="KW-0547">Nucleotide-binding</keyword>
<dbReference type="FunFam" id="3.40.50.300:FF:001608">
    <property type="entry name" value="Cytidylate kinase"/>
    <property type="match status" value="1"/>
</dbReference>
<gene>
    <name evidence="9" type="primary">cmk</name>
    <name evidence="11" type="ORF">CH360_14845</name>
    <name evidence="12" type="ORF">CH373_08350</name>
</gene>
<evidence type="ECO:0000313" key="14">
    <source>
        <dbReference type="Proteomes" id="UP000231990"/>
    </source>
</evidence>
<dbReference type="GO" id="GO:0006220">
    <property type="term" value="P:pyrimidine nucleotide metabolic process"/>
    <property type="evidence" value="ECO:0007669"/>
    <property type="project" value="UniProtKB-UniRule"/>
</dbReference>
<evidence type="ECO:0000256" key="1">
    <source>
        <dbReference type="ARBA" id="ARBA00009427"/>
    </source>
</evidence>
<organism evidence="12 14">
    <name type="scientific">Leptospira perolatii</name>
    <dbReference type="NCBI Taxonomy" id="2023191"/>
    <lineage>
        <taxon>Bacteria</taxon>
        <taxon>Pseudomonadati</taxon>
        <taxon>Spirochaetota</taxon>
        <taxon>Spirochaetia</taxon>
        <taxon>Leptospirales</taxon>
        <taxon>Leptospiraceae</taxon>
        <taxon>Leptospira</taxon>
    </lineage>
</organism>
<dbReference type="EMBL" id="NPDZ01000004">
    <property type="protein sequence ID" value="PJZ73510.1"/>
    <property type="molecule type" value="Genomic_DNA"/>
</dbReference>
<dbReference type="EC" id="2.7.4.25" evidence="9"/>
<dbReference type="GO" id="GO:0005524">
    <property type="term" value="F:ATP binding"/>
    <property type="evidence" value="ECO:0007669"/>
    <property type="project" value="UniProtKB-UniRule"/>
</dbReference>
<accession>A0A2M9ZN60</accession>
<dbReference type="Pfam" id="PF02224">
    <property type="entry name" value="Cytidylate_kin"/>
    <property type="match status" value="1"/>
</dbReference>
<evidence type="ECO:0000256" key="7">
    <source>
        <dbReference type="ARBA" id="ARBA00047615"/>
    </source>
</evidence>
<reference evidence="13 14" key="1">
    <citation type="submission" date="2017-07" db="EMBL/GenBank/DDBJ databases">
        <title>Leptospira spp. isolated from tropical soils.</title>
        <authorList>
            <person name="Thibeaux R."/>
            <person name="Iraola G."/>
            <person name="Ferres I."/>
            <person name="Bierque E."/>
            <person name="Girault D."/>
            <person name="Soupe-Gilbert M.-E."/>
            <person name="Picardeau M."/>
            <person name="Goarant C."/>
        </authorList>
    </citation>
    <scope>NUCLEOTIDE SEQUENCE [LARGE SCALE GENOMIC DNA]</scope>
    <source>
        <strain evidence="12 14">FH1-B-B1</strain>
        <strain evidence="11 13">FH1-B-C1</strain>
    </source>
</reference>
<dbReference type="GO" id="GO:0015949">
    <property type="term" value="P:nucleobase-containing small molecule interconversion"/>
    <property type="evidence" value="ECO:0007669"/>
    <property type="project" value="TreeGrafter"/>
</dbReference>
<comment type="catalytic activity">
    <reaction evidence="7 9">
        <text>dCMP + ATP = dCDP + ADP</text>
        <dbReference type="Rhea" id="RHEA:25094"/>
        <dbReference type="ChEBI" id="CHEBI:30616"/>
        <dbReference type="ChEBI" id="CHEBI:57566"/>
        <dbReference type="ChEBI" id="CHEBI:58593"/>
        <dbReference type="ChEBI" id="CHEBI:456216"/>
        <dbReference type="EC" id="2.7.4.25"/>
    </reaction>
</comment>
<protein>
    <recommendedName>
        <fullName evidence="9">Cytidylate kinase</fullName>
        <shortName evidence="9">CK</shortName>
        <ecNumber evidence="9">2.7.4.25</ecNumber>
    </recommendedName>
    <alternativeName>
        <fullName evidence="9">Cytidine monophosphate kinase</fullName>
        <shortName evidence="9">CMP kinase</shortName>
    </alternativeName>
</protein>
<evidence type="ECO:0000313" key="12">
    <source>
        <dbReference type="EMBL" id="PJZ73510.1"/>
    </source>
</evidence>
<keyword evidence="3 9" id="KW-0808">Transferase</keyword>
<dbReference type="GO" id="GO:0005829">
    <property type="term" value="C:cytosol"/>
    <property type="evidence" value="ECO:0007669"/>
    <property type="project" value="TreeGrafter"/>
</dbReference>
<dbReference type="PANTHER" id="PTHR21299:SF2">
    <property type="entry name" value="CYTIDYLATE KINASE"/>
    <property type="match status" value="1"/>
</dbReference>
<dbReference type="RefSeq" id="WP_100714842.1">
    <property type="nucleotide sequence ID" value="NZ_NPDY01000017.1"/>
</dbReference>
<dbReference type="Proteomes" id="UP000231962">
    <property type="component" value="Unassembled WGS sequence"/>
</dbReference>
<dbReference type="InterPro" id="IPR027417">
    <property type="entry name" value="P-loop_NTPase"/>
</dbReference>
<dbReference type="NCBIfam" id="TIGR00017">
    <property type="entry name" value="cmk"/>
    <property type="match status" value="1"/>
</dbReference>
<dbReference type="OrthoDB" id="9807434at2"/>
<evidence type="ECO:0000256" key="6">
    <source>
        <dbReference type="ARBA" id="ARBA00022840"/>
    </source>
</evidence>
<dbReference type="PANTHER" id="PTHR21299">
    <property type="entry name" value="CYTIDYLATE KINASE/PANTOATE-BETA-ALANINE LIGASE"/>
    <property type="match status" value="1"/>
</dbReference>
<dbReference type="HAMAP" id="MF_00238">
    <property type="entry name" value="Cytidyl_kinase_type1"/>
    <property type="match status" value="1"/>
</dbReference>
<evidence type="ECO:0000313" key="11">
    <source>
        <dbReference type="EMBL" id="PJZ68674.1"/>
    </source>
</evidence>
<comment type="catalytic activity">
    <reaction evidence="8 9">
        <text>CMP + ATP = CDP + ADP</text>
        <dbReference type="Rhea" id="RHEA:11600"/>
        <dbReference type="ChEBI" id="CHEBI:30616"/>
        <dbReference type="ChEBI" id="CHEBI:58069"/>
        <dbReference type="ChEBI" id="CHEBI:60377"/>
        <dbReference type="ChEBI" id="CHEBI:456216"/>
        <dbReference type="EC" id="2.7.4.25"/>
    </reaction>
</comment>
<dbReference type="AlphaFoldDB" id="A0A2M9ZN60"/>
<proteinExistence type="inferred from homology"/>
<sequence>MTDDVIALDGPAGSGKSTVARELAEKLGYNYLDSGAFYRALTLHIYRIYFSSAEKEPFSEWLQKQDFFKLTSGVAIQCSFVRSEENRISLNGEDVTLQIRAPEITKEIKHIANKLEFRNFVNFQLRKLAESYKLIMDGRDIGTEVFPFAKHKFYLTASSRVRAERRYAQLLEQGHSSDLEEIEKEIILRDRSDMEREIAPLRQAKDAILIDTDRLPKNSVISKILESLEDDRFDDQR</sequence>
<feature type="binding site" evidence="9">
    <location>
        <begin position="10"/>
        <end position="18"/>
    </location>
    <ligand>
        <name>ATP</name>
        <dbReference type="ChEBI" id="CHEBI:30616"/>
    </ligand>
</feature>
<comment type="subcellular location">
    <subcellularLocation>
        <location evidence="9">Cytoplasm</location>
    </subcellularLocation>
</comment>
<evidence type="ECO:0000256" key="8">
    <source>
        <dbReference type="ARBA" id="ARBA00048478"/>
    </source>
</evidence>
<evidence type="ECO:0000259" key="10">
    <source>
        <dbReference type="Pfam" id="PF02224"/>
    </source>
</evidence>
<dbReference type="CDD" id="cd02020">
    <property type="entry name" value="CMPK"/>
    <property type="match status" value="1"/>
</dbReference>
<name>A0A2M9ZN60_9LEPT</name>
<feature type="domain" description="Cytidylate kinase" evidence="10">
    <location>
        <begin position="6"/>
        <end position="228"/>
    </location>
</feature>
<evidence type="ECO:0000256" key="3">
    <source>
        <dbReference type="ARBA" id="ARBA00022679"/>
    </source>
</evidence>
<dbReference type="InterPro" id="IPR003136">
    <property type="entry name" value="Cytidylate_kin"/>
</dbReference>
<dbReference type="Proteomes" id="UP000231990">
    <property type="component" value="Unassembled WGS sequence"/>
</dbReference>
<dbReference type="SUPFAM" id="SSF52540">
    <property type="entry name" value="P-loop containing nucleoside triphosphate hydrolases"/>
    <property type="match status" value="1"/>
</dbReference>
<comment type="caution">
    <text evidence="12">The sequence shown here is derived from an EMBL/GenBank/DDBJ whole genome shotgun (WGS) entry which is preliminary data.</text>
</comment>
<keyword evidence="13" id="KW-1185">Reference proteome</keyword>
<dbReference type="InterPro" id="IPR011994">
    <property type="entry name" value="Cytidylate_kinase_dom"/>
</dbReference>
<evidence type="ECO:0000256" key="2">
    <source>
        <dbReference type="ARBA" id="ARBA00022490"/>
    </source>
</evidence>
<comment type="similarity">
    <text evidence="1 9">Belongs to the cytidylate kinase family. Type 1 subfamily.</text>
</comment>
<dbReference type="Gene3D" id="3.40.50.300">
    <property type="entry name" value="P-loop containing nucleotide triphosphate hydrolases"/>
    <property type="match status" value="1"/>
</dbReference>
<keyword evidence="2 9" id="KW-0963">Cytoplasm</keyword>
<evidence type="ECO:0000256" key="5">
    <source>
        <dbReference type="ARBA" id="ARBA00022777"/>
    </source>
</evidence>
<evidence type="ECO:0000256" key="4">
    <source>
        <dbReference type="ARBA" id="ARBA00022741"/>
    </source>
</evidence>
<dbReference type="EMBL" id="NPDY01000017">
    <property type="protein sequence ID" value="PJZ68674.1"/>
    <property type="molecule type" value="Genomic_DNA"/>
</dbReference>
<dbReference type="GO" id="GO:0036431">
    <property type="term" value="F:dCMP kinase activity"/>
    <property type="evidence" value="ECO:0007669"/>
    <property type="project" value="InterPro"/>
</dbReference>
<keyword evidence="6 9" id="KW-0067">ATP-binding</keyword>
<keyword evidence="5 9" id="KW-0418">Kinase</keyword>
<evidence type="ECO:0000313" key="13">
    <source>
        <dbReference type="Proteomes" id="UP000231962"/>
    </source>
</evidence>
<evidence type="ECO:0000256" key="9">
    <source>
        <dbReference type="HAMAP-Rule" id="MF_00238"/>
    </source>
</evidence>